<reference evidence="3" key="1">
    <citation type="journal article" date="2023" name="Mol. Phylogenet. Evol.">
        <title>Genome-scale phylogeny and comparative genomics of the fungal order Sordariales.</title>
        <authorList>
            <person name="Hensen N."/>
            <person name="Bonometti L."/>
            <person name="Westerberg I."/>
            <person name="Brannstrom I.O."/>
            <person name="Guillou S."/>
            <person name="Cros-Aarteil S."/>
            <person name="Calhoun S."/>
            <person name="Haridas S."/>
            <person name="Kuo A."/>
            <person name="Mondo S."/>
            <person name="Pangilinan J."/>
            <person name="Riley R."/>
            <person name="LaButti K."/>
            <person name="Andreopoulos B."/>
            <person name="Lipzen A."/>
            <person name="Chen C."/>
            <person name="Yan M."/>
            <person name="Daum C."/>
            <person name="Ng V."/>
            <person name="Clum A."/>
            <person name="Steindorff A."/>
            <person name="Ohm R.A."/>
            <person name="Martin F."/>
            <person name="Silar P."/>
            <person name="Natvig D.O."/>
            <person name="Lalanne C."/>
            <person name="Gautier V."/>
            <person name="Ament-Velasquez S.L."/>
            <person name="Kruys A."/>
            <person name="Hutchinson M.I."/>
            <person name="Powell A.J."/>
            <person name="Barry K."/>
            <person name="Miller A.N."/>
            <person name="Grigoriev I.V."/>
            <person name="Debuchy R."/>
            <person name="Gladieux P."/>
            <person name="Hiltunen Thoren M."/>
            <person name="Johannesson H."/>
        </authorList>
    </citation>
    <scope>NUCLEOTIDE SEQUENCE</scope>
    <source>
        <strain evidence="3">FGSC 1904</strain>
    </source>
</reference>
<feature type="compositionally biased region" description="Low complexity" evidence="1">
    <location>
        <begin position="455"/>
        <end position="469"/>
    </location>
</feature>
<dbReference type="PROSITE" id="PS50234">
    <property type="entry name" value="VWFA"/>
    <property type="match status" value="1"/>
</dbReference>
<dbReference type="InterPro" id="IPR002035">
    <property type="entry name" value="VWF_A"/>
</dbReference>
<comment type="caution">
    <text evidence="3">The sequence shown here is derived from an EMBL/GenBank/DDBJ whole genome shotgun (WGS) entry which is preliminary data.</text>
</comment>
<dbReference type="InterPro" id="IPR036465">
    <property type="entry name" value="vWFA_dom_sf"/>
</dbReference>
<gene>
    <name evidence="3" type="ORF">B0T20DRAFT_377173</name>
</gene>
<dbReference type="Gene3D" id="3.40.50.410">
    <property type="entry name" value="von Willebrand factor, type A domain"/>
    <property type="match status" value="1"/>
</dbReference>
<feature type="domain" description="VWFA" evidence="2">
    <location>
        <begin position="529"/>
        <end position="749"/>
    </location>
</feature>
<feature type="region of interest" description="Disordered" evidence="1">
    <location>
        <begin position="431"/>
        <end position="500"/>
    </location>
</feature>
<dbReference type="Proteomes" id="UP001281003">
    <property type="component" value="Unassembled WGS sequence"/>
</dbReference>
<accession>A0AAE0UB49</accession>
<dbReference type="SUPFAM" id="SSF53474">
    <property type="entry name" value="alpha/beta-Hydrolases"/>
    <property type="match status" value="1"/>
</dbReference>
<dbReference type="AlphaFoldDB" id="A0AAE0UB49"/>
<evidence type="ECO:0000313" key="4">
    <source>
        <dbReference type="Proteomes" id="UP001281003"/>
    </source>
</evidence>
<protein>
    <recommendedName>
        <fullName evidence="2">VWFA domain-containing protein</fullName>
    </recommendedName>
</protein>
<dbReference type="Gene3D" id="3.40.50.1820">
    <property type="entry name" value="alpha/beta hydrolase"/>
    <property type="match status" value="1"/>
</dbReference>
<evidence type="ECO:0000256" key="1">
    <source>
        <dbReference type="SAM" id="MobiDB-lite"/>
    </source>
</evidence>
<sequence>MATLIDNIHRRAHRVHARFHPHHGHRHAARDSYMTLTIRNLPLGTTENDVYEHIRRQRPDSDPVVNPLTKETNQRTLCAVVTIRQETEERCKALRDRLNLTRIYPKHPAGDVRDSAIMVSDEFLGVTTIAEHDEPQFDMYFVHGLGGHAFKSWCTDKGAPHMWPRDFLPHDIKARPLNPMKWEGRKLAGRFATVGYRASAMFASAATATIDKISQNFLNHLRADRTEGSKRPMYFACHSLGGLVVCQALIHALSEDSHRLERYQDCRNTFFNGDECLVKGIFFFGTPFEGSRLARYASRIVKFLHGNDTLIDSLSIQSEDLNTIVARFDQLRNHPKTRIPIVIAYEMQPMFGLRFVTDPDSAMSSFDCQTVGIEGDHRTMVKMENNQDRSYKDVAEFIIRMIQRTLSGSGSIPPSPSAEAERKIFRELPFRQSSMRDESPPPYQGQNPGCPSRDSSGAATNGSSATRSSPDFEPVGLGISNPNPEENGHPGRSRSNISPIRLNDIMMPQNRANGGREDNREFALLSKFDVVFLLDDTGSMMEPVEATSSSTRDCETRERSKWDEMIDSLRYIVDIVTHYDRDGVDVHFFCNEDKDEFGIQDGQRVLDLLTNEVSPDEIGGGTFIAERLWTILTAYIDRFENYRRRMGERAPPPEKPKMLNLIVITDGAADDKDAVEEVIVDAARRLDELRALPNQVGIQFLQIGKDKAASRWLKKLDDDLNEKHKIRDMVDTRPWDKVEEVDKSLQERLTSILLGGIDRARDME</sequence>
<evidence type="ECO:0000259" key="2">
    <source>
        <dbReference type="PROSITE" id="PS50234"/>
    </source>
</evidence>
<dbReference type="PANTHER" id="PTHR34706">
    <property type="entry name" value="SLR1338 PROTEIN"/>
    <property type="match status" value="1"/>
</dbReference>
<dbReference type="InterPro" id="IPR029058">
    <property type="entry name" value="AB_hydrolase_fold"/>
</dbReference>
<keyword evidence="4" id="KW-1185">Reference proteome</keyword>
<dbReference type="PANTHER" id="PTHR34706:SF1">
    <property type="entry name" value="VWFA DOMAIN-CONTAINING PROTEIN"/>
    <property type="match status" value="1"/>
</dbReference>
<dbReference type="EMBL" id="JAUTDP010000007">
    <property type="protein sequence ID" value="KAK3397567.1"/>
    <property type="molecule type" value="Genomic_DNA"/>
</dbReference>
<evidence type="ECO:0000313" key="3">
    <source>
        <dbReference type="EMBL" id="KAK3397567.1"/>
    </source>
</evidence>
<proteinExistence type="predicted"/>
<name>A0AAE0UB49_SORBR</name>
<organism evidence="3 4">
    <name type="scientific">Sordaria brevicollis</name>
    <dbReference type="NCBI Taxonomy" id="83679"/>
    <lineage>
        <taxon>Eukaryota</taxon>
        <taxon>Fungi</taxon>
        <taxon>Dikarya</taxon>
        <taxon>Ascomycota</taxon>
        <taxon>Pezizomycotina</taxon>
        <taxon>Sordariomycetes</taxon>
        <taxon>Sordariomycetidae</taxon>
        <taxon>Sordariales</taxon>
        <taxon>Sordariaceae</taxon>
        <taxon>Sordaria</taxon>
    </lineage>
</organism>
<reference evidence="3" key="2">
    <citation type="submission" date="2023-07" db="EMBL/GenBank/DDBJ databases">
        <authorList>
            <consortium name="Lawrence Berkeley National Laboratory"/>
            <person name="Haridas S."/>
            <person name="Hensen N."/>
            <person name="Bonometti L."/>
            <person name="Westerberg I."/>
            <person name="Brannstrom I.O."/>
            <person name="Guillou S."/>
            <person name="Cros-Aarteil S."/>
            <person name="Calhoun S."/>
            <person name="Kuo A."/>
            <person name="Mondo S."/>
            <person name="Pangilinan J."/>
            <person name="Riley R."/>
            <person name="LaButti K."/>
            <person name="Andreopoulos B."/>
            <person name="Lipzen A."/>
            <person name="Chen C."/>
            <person name="Yanf M."/>
            <person name="Daum C."/>
            <person name="Ng V."/>
            <person name="Clum A."/>
            <person name="Steindorff A."/>
            <person name="Ohm R."/>
            <person name="Martin F."/>
            <person name="Silar P."/>
            <person name="Natvig D."/>
            <person name="Lalanne C."/>
            <person name="Gautier V."/>
            <person name="Ament-velasquez S.L."/>
            <person name="Kruys A."/>
            <person name="Hutchinson M.I."/>
            <person name="Powell A.J."/>
            <person name="Barry K."/>
            <person name="Miller A.N."/>
            <person name="Grigoriev I.V."/>
            <person name="Debuchy R."/>
            <person name="Gladieux P."/>
            <person name="Thoren M.H."/>
            <person name="Johannesson H."/>
        </authorList>
    </citation>
    <scope>NUCLEOTIDE SEQUENCE</scope>
    <source>
        <strain evidence="3">FGSC 1904</strain>
    </source>
</reference>
<dbReference type="SUPFAM" id="SSF53300">
    <property type="entry name" value="vWA-like"/>
    <property type="match status" value="1"/>
</dbReference>